<dbReference type="Gene3D" id="1.10.3700.10">
    <property type="entry name" value="AGR C 984p-like"/>
    <property type="match status" value="1"/>
</dbReference>
<evidence type="ECO:0000313" key="2">
    <source>
        <dbReference type="Proteomes" id="UP001148313"/>
    </source>
</evidence>
<dbReference type="SUPFAM" id="SSF158837">
    <property type="entry name" value="AGR C 984p-like"/>
    <property type="match status" value="1"/>
</dbReference>
<gene>
    <name evidence="1" type="ORF">OOZ53_19285</name>
</gene>
<dbReference type="InterPro" id="IPR023157">
    <property type="entry name" value="AGR-C-984p-like_sf"/>
</dbReference>
<accession>A0ABT4VS33</accession>
<evidence type="ECO:0000313" key="1">
    <source>
        <dbReference type="EMBL" id="MDA4847513.1"/>
    </source>
</evidence>
<dbReference type="Proteomes" id="UP001148313">
    <property type="component" value="Unassembled WGS sequence"/>
</dbReference>
<dbReference type="Pfam" id="PF06748">
    <property type="entry name" value="DUF1217"/>
    <property type="match status" value="1"/>
</dbReference>
<proteinExistence type="predicted"/>
<sequence length="258" mass="28839">MVTTYTSYLNIANNLDRSIQLASEQPIVARETEYYLANVGKIDTVDEFMADSRIYNYALKAHGLEEMSYAKAFIRKVLTEGIDNTDAFANQLTDTRYRDLAEAFNFARHGDTATVFTVAQQGTVDKYVRLTLEEDAGNANEGVRLALYFERMAPTLENAYEILSDTALSAVARTILSLPDEYAYTDIDKQAAFFEANLDFADFKDPAKLSELMQRFTSLWEINNPSTALNAASLLSPFSPREISPDLMIAINNLKLGG</sequence>
<dbReference type="EMBL" id="JAPJZH010000013">
    <property type="protein sequence ID" value="MDA4847513.1"/>
    <property type="molecule type" value="Genomic_DNA"/>
</dbReference>
<protein>
    <submittedName>
        <fullName evidence="1">DUF1217 domain-containing protein</fullName>
    </submittedName>
</protein>
<name>A0ABT4VS33_9HYPH</name>
<keyword evidence="2" id="KW-1185">Reference proteome</keyword>
<reference evidence="1" key="1">
    <citation type="submission" date="2022-11" db="EMBL/GenBank/DDBJ databases">
        <title>Hoeflea poritis sp. nov., isolated from scleractinian coral Porites lutea.</title>
        <authorList>
            <person name="Zhang G."/>
            <person name="Wei Q."/>
            <person name="Cai L."/>
        </authorList>
    </citation>
    <scope>NUCLEOTIDE SEQUENCE</scope>
    <source>
        <strain evidence="1">E7-10</strain>
    </source>
</reference>
<dbReference type="InterPro" id="IPR010626">
    <property type="entry name" value="DUF1217"/>
</dbReference>
<organism evidence="1 2">
    <name type="scientific">Hoeflea poritis</name>
    <dbReference type="NCBI Taxonomy" id="2993659"/>
    <lineage>
        <taxon>Bacteria</taxon>
        <taxon>Pseudomonadati</taxon>
        <taxon>Pseudomonadota</taxon>
        <taxon>Alphaproteobacteria</taxon>
        <taxon>Hyphomicrobiales</taxon>
        <taxon>Rhizobiaceae</taxon>
        <taxon>Hoeflea</taxon>
    </lineage>
</organism>
<dbReference type="RefSeq" id="WP_271091342.1">
    <property type="nucleotide sequence ID" value="NZ_JAPJZH010000013.1"/>
</dbReference>
<comment type="caution">
    <text evidence="1">The sequence shown here is derived from an EMBL/GenBank/DDBJ whole genome shotgun (WGS) entry which is preliminary data.</text>
</comment>